<dbReference type="RefSeq" id="WP_136623481.1">
    <property type="nucleotide sequence ID" value="NZ_LUUB01000030.1"/>
</dbReference>
<proteinExistence type="predicted"/>
<feature type="transmembrane region" description="Helical" evidence="1">
    <location>
        <begin position="7"/>
        <end position="30"/>
    </location>
</feature>
<feature type="transmembrane region" description="Helical" evidence="1">
    <location>
        <begin position="36"/>
        <end position="56"/>
    </location>
</feature>
<keyword evidence="1" id="KW-1133">Transmembrane helix</keyword>
<dbReference type="Proteomes" id="UP000076959">
    <property type="component" value="Unassembled WGS sequence"/>
</dbReference>
<dbReference type="STRING" id="1505087.AYJ54_42710"/>
<reference evidence="2 3" key="1">
    <citation type="submission" date="2016-03" db="EMBL/GenBank/DDBJ databases">
        <title>Draft Genome Sequence of the Strain BR 10245 (Bradyrhizobium sp.) isolated from nodules of Centrolobium paraense.</title>
        <authorList>
            <person name="Simoes-Araujo J.L.Sr."/>
            <person name="Barauna A.C."/>
            <person name="Silva K."/>
            <person name="Zilli J.E."/>
        </authorList>
    </citation>
    <scope>NUCLEOTIDE SEQUENCE [LARGE SCALE GENOMIC DNA]</scope>
    <source>
        <strain evidence="2 3">BR 10245</strain>
    </source>
</reference>
<organism evidence="2 3">
    <name type="scientific">Bradyrhizobium centrolobii</name>
    <dbReference type="NCBI Taxonomy" id="1505087"/>
    <lineage>
        <taxon>Bacteria</taxon>
        <taxon>Pseudomonadati</taxon>
        <taxon>Pseudomonadota</taxon>
        <taxon>Alphaproteobacteria</taxon>
        <taxon>Hyphomicrobiales</taxon>
        <taxon>Nitrobacteraceae</taxon>
        <taxon>Bradyrhizobium</taxon>
    </lineage>
</organism>
<sequence length="62" mass="6672">MMRFIDSLPYALVVAICAAVAPLLGMLPFATTEFRPLVVVPGMGLVLGFLAAIIILRSKNLR</sequence>
<evidence type="ECO:0000313" key="3">
    <source>
        <dbReference type="Proteomes" id="UP000076959"/>
    </source>
</evidence>
<gene>
    <name evidence="2" type="ORF">AYJ54_42710</name>
</gene>
<evidence type="ECO:0000313" key="2">
    <source>
        <dbReference type="EMBL" id="OAF14273.1"/>
    </source>
</evidence>
<protein>
    <submittedName>
        <fullName evidence="2">Uncharacterized protein</fullName>
    </submittedName>
</protein>
<comment type="caution">
    <text evidence="2">The sequence shown here is derived from an EMBL/GenBank/DDBJ whole genome shotgun (WGS) entry which is preliminary data.</text>
</comment>
<name>A0A176Z499_9BRAD</name>
<keyword evidence="1" id="KW-0812">Transmembrane</keyword>
<evidence type="ECO:0000256" key="1">
    <source>
        <dbReference type="SAM" id="Phobius"/>
    </source>
</evidence>
<keyword evidence="3" id="KW-1185">Reference proteome</keyword>
<accession>A0A176Z499</accession>
<dbReference type="EMBL" id="LUUB01000030">
    <property type="protein sequence ID" value="OAF14273.1"/>
    <property type="molecule type" value="Genomic_DNA"/>
</dbReference>
<keyword evidence="1" id="KW-0472">Membrane</keyword>
<dbReference type="AlphaFoldDB" id="A0A176Z499"/>